<dbReference type="InterPro" id="IPR024412">
    <property type="entry name" value="Lsr2_dim_dom"/>
</dbReference>
<evidence type="ECO:0000259" key="2">
    <source>
        <dbReference type="Pfam" id="PF11774"/>
    </source>
</evidence>
<feature type="domain" description="Lsr2 DNA-binding" evidence="3">
    <location>
        <begin position="71"/>
        <end position="104"/>
    </location>
</feature>
<sequence>MASITKVVLIDDVNGETADETVSFSLDGVRYEIDLTSDNAKRLRAMMDEWIQHAKRVGGRRRSAGSVVEGSRSEASVIREWASMQGIEVADRGRIPHEIREAFYREQAQ</sequence>
<dbReference type="Gene3D" id="4.10.320.10">
    <property type="entry name" value="E3-binding domain"/>
    <property type="match status" value="1"/>
</dbReference>
<dbReference type="EMBL" id="JASXSX010000001">
    <property type="protein sequence ID" value="MDT3766968.1"/>
    <property type="molecule type" value="Genomic_DNA"/>
</dbReference>
<evidence type="ECO:0000313" key="5">
    <source>
        <dbReference type="Proteomes" id="UP001247542"/>
    </source>
</evidence>
<name>A0ABU3I9T7_9ACTO</name>
<dbReference type="InterPro" id="IPR042261">
    <property type="entry name" value="Lsr2-like_dimerization"/>
</dbReference>
<proteinExistence type="predicted"/>
<gene>
    <name evidence="4" type="ORF">QS713_02670</name>
</gene>
<dbReference type="Proteomes" id="UP001247542">
    <property type="component" value="Unassembled WGS sequence"/>
</dbReference>
<accession>A0ABU3I9T7</accession>
<protein>
    <submittedName>
        <fullName evidence="4">Lsr2 family protein</fullName>
    </submittedName>
</protein>
<evidence type="ECO:0000259" key="3">
    <source>
        <dbReference type="Pfam" id="PF23359"/>
    </source>
</evidence>
<dbReference type="Gene3D" id="3.30.60.230">
    <property type="entry name" value="Lsr2, dimerization domain"/>
    <property type="match status" value="1"/>
</dbReference>
<keyword evidence="5" id="KW-1185">Reference proteome</keyword>
<dbReference type="Pfam" id="PF11774">
    <property type="entry name" value="Lsr2"/>
    <property type="match status" value="1"/>
</dbReference>
<dbReference type="InterPro" id="IPR055370">
    <property type="entry name" value="Lsr2_DNA-bd"/>
</dbReference>
<dbReference type="InterPro" id="IPR036625">
    <property type="entry name" value="E3-bd_dom_sf"/>
</dbReference>
<dbReference type="Pfam" id="PF23359">
    <property type="entry name" value="Lsr2_DNA-bd"/>
    <property type="match status" value="1"/>
</dbReference>
<organism evidence="4 5">
    <name type="scientific">Gleimia hominis</name>
    <dbReference type="NCBI Taxonomy" id="595468"/>
    <lineage>
        <taxon>Bacteria</taxon>
        <taxon>Bacillati</taxon>
        <taxon>Actinomycetota</taxon>
        <taxon>Actinomycetes</taxon>
        <taxon>Actinomycetales</taxon>
        <taxon>Actinomycetaceae</taxon>
        <taxon>Gleimia</taxon>
    </lineage>
</organism>
<comment type="caution">
    <text evidence="4">The sequence shown here is derived from an EMBL/GenBank/DDBJ whole genome shotgun (WGS) entry which is preliminary data.</text>
</comment>
<reference evidence="4 5" key="1">
    <citation type="submission" date="2023-06" db="EMBL/GenBank/DDBJ databases">
        <title>Draft genome sequence of Gleimia hominis type strain CCUG 57540T.</title>
        <authorList>
            <person name="Salva-Serra F."/>
            <person name="Cardew S."/>
            <person name="Jensie Markopoulos S."/>
            <person name="Ohlen M."/>
            <person name="Inganas E."/>
            <person name="Svensson-Stadler L."/>
            <person name="Moore E.R.B."/>
        </authorList>
    </citation>
    <scope>NUCLEOTIDE SEQUENCE [LARGE SCALE GENOMIC DNA]</scope>
    <source>
        <strain evidence="4 5">CCUG 57540</strain>
    </source>
</reference>
<keyword evidence="1" id="KW-0238">DNA-binding</keyword>
<dbReference type="RefSeq" id="WP_313272229.1">
    <property type="nucleotide sequence ID" value="NZ_JASXSX010000001.1"/>
</dbReference>
<evidence type="ECO:0000313" key="4">
    <source>
        <dbReference type="EMBL" id="MDT3766968.1"/>
    </source>
</evidence>
<evidence type="ECO:0000256" key="1">
    <source>
        <dbReference type="ARBA" id="ARBA00023125"/>
    </source>
</evidence>
<feature type="domain" description="Lsr2 dimerization" evidence="2">
    <location>
        <begin position="1"/>
        <end position="58"/>
    </location>
</feature>